<name>A0A7X2LWA2_9BURK</name>
<gene>
    <name evidence="1" type="ORF">GJ700_24900</name>
</gene>
<comment type="caution">
    <text evidence="1">The sequence shown here is derived from an EMBL/GenBank/DDBJ whole genome shotgun (WGS) entry which is preliminary data.</text>
</comment>
<evidence type="ECO:0000313" key="1">
    <source>
        <dbReference type="EMBL" id="MRV74957.1"/>
    </source>
</evidence>
<sequence length="162" mass="17724">MPLMPAPASIVLPQPPADAPPSATLMLPDETAPLLAYHQQVRRMTQGELLQELAALGMRQPTPRVALQMGMLLLWTRGAGDLTRAQAQFDTVASTPHPLAPLASLLSAQCQELRRLAEHGDKLAAQLKENQRKTDQLTETLESLKAIERNLPARGASNERQR</sequence>
<protein>
    <submittedName>
        <fullName evidence="1">Uncharacterized protein</fullName>
    </submittedName>
</protein>
<dbReference type="EMBL" id="WKJJ01000017">
    <property type="protein sequence ID" value="MRV74957.1"/>
    <property type="molecule type" value="Genomic_DNA"/>
</dbReference>
<dbReference type="Proteomes" id="UP000446768">
    <property type="component" value="Unassembled WGS sequence"/>
</dbReference>
<dbReference type="AlphaFoldDB" id="A0A7X2LWA2"/>
<reference evidence="1 2" key="1">
    <citation type="submission" date="2019-11" db="EMBL/GenBank/DDBJ databases">
        <title>Novel species isolated from a subtropical stream in China.</title>
        <authorList>
            <person name="Lu H."/>
        </authorList>
    </citation>
    <scope>NUCLEOTIDE SEQUENCE [LARGE SCALE GENOMIC DNA]</scope>
    <source>
        <strain evidence="1 2">FT92W</strain>
    </source>
</reference>
<organism evidence="1 2">
    <name type="scientific">Pseudoduganella rivuli</name>
    <dbReference type="NCBI Taxonomy" id="2666085"/>
    <lineage>
        <taxon>Bacteria</taxon>
        <taxon>Pseudomonadati</taxon>
        <taxon>Pseudomonadota</taxon>
        <taxon>Betaproteobacteria</taxon>
        <taxon>Burkholderiales</taxon>
        <taxon>Oxalobacteraceae</taxon>
        <taxon>Telluria group</taxon>
        <taxon>Pseudoduganella</taxon>
    </lineage>
</organism>
<evidence type="ECO:0000313" key="2">
    <source>
        <dbReference type="Proteomes" id="UP000446768"/>
    </source>
</evidence>
<proteinExistence type="predicted"/>
<accession>A0A7X2LWA2</accession>
<keyword evidence="2" id="KW-1185">Reference proteome</keyword>